<gene>
    <name evidence="12" type="primary">dapA</name>
    <name evidence="16" type="ORF">HNQ41_000160</name>
</gene>
<evidence type="ECO:0000256" key="15">
    <source>
        <dbReference type="PIRSR" id="PIRSR001365-2"/>
    </source>
</evidence>
<feature type="active site" description="Schiff-base intermediate with substrate" evidence="12 14">
    <location>
        <position position="162"/>
    </location>
</feature>
<feature type="binding site" evidence="12 15">
    <location>
        <position position="46"/>
    </location>
    <ligand>
        <name>pyruvate</name>
        <dbReference type="ChEBI" id="CHEBI:15361"/>
    </ligand>
</feature>
<evidence type="ECO:0000256" key="1">
    <source>
        <dbReference type="ARBA" id="ARBA00003294"/>
    </source>
</evidence>
<keyword evidence="9 12" id="KW-0456">Lyase</keyword>
<dbReference type="Gene3D" id="3.20.20.70">
    <property type="entry name" value="Aldolase class I"/>
    <property type="match status" value="1"/>
</dbReference>
<evidence type="ECO:0000256" key="11">
    <source>
        <dbReference type="ARBA" id="ARBA00047836"/>
    </source>
</evidence>
<keyword evidence="6 12" id="KW-0028">Amino-acid biosynthesis</keyword>
<evidence type="ECO:0000256" key="3">
    <source>
        <dbReference type="ARBA" id="ARBA00007592"/>
    </source>
</evidence>
<dbReference type="InterPro" id="IPR005263">
    <property type="entry name" value="DapA"/>
</dbReference>
<keyword evidence="7 12" id="KW-0220">Diaminopimelate biosynthesis</keyword>
<sequence>MNFGQVVTAMVTPFDNKQNVDLNKTTTLIEHLIHKGSDAIVVSGTTGESPTLTKEEKLTLFEHCVKVVNGRVPVIAGTGSNNTSESIALTKEAEKLGVDAIMLVTPYYNKPSQRMLYEHFKVIAQETSLPVMPYNVPGRTAVNMQAETTIALSKIDNIVAVKEASGNLEQITKIIAETDAGFKVYSGDDSLTLPIVAVGGDGIVSVSSHIIGEEMQEMVTAYKNGNIVEAARIHQEILPVIQGMFSAPSPSPVKAALQLIGVDVGSVRQPILPLTEEELAYVSSLVKQTS</sequence>
<dbReference type="Proteomes" id="UP000551878">
    <property type="component" value="Unassembled WGS sequence"/>
</dbReference>
<dbReference type="CDD" id="cd00950">
    <property type="entry name" value="DHDPS"/>
    <property type="match status" value="1"/>
</dbReference>
<feature type="site" description="Part of a proton relay during catalysis" evidence="12">
    <location>
        <position position="45"/>
    </location>
</feature>
<evidence type="ECO:0000256" key="7">
    <source>
        <dbReference type="ARBA" id="ARBA00022915"/>
    </source>
</evidence>
<evidence type="ECO:0000256" key="10">
    <source>
        <dbReference type="ARBA" id="ARBA00023270"/>
    </source>
</evidence>
<comment type="caution">
    <text evidence="16">The sequence shown here is derived from an EMBL/GenBank/DDBJ whole genome shotgun (WGS) entry which is preliminary data.</text>
</comment>
<dbReference type="PROSITE" id="PS00666">
    <property type="entry name" value="DHDPS_2"/>
    <property type="match status" value="1"/>
</dbReference>
<dbReference type="InterPro" id="IPR002220">
    <property type="entry name" value="DapA-like"/>
</dbReference>
<proteinExistence type="inferred from homology"/>
<dbReference type="GO" id="GO:0005829">
    <property type="term" value="C:cytosol"/>
    <property type="evidence" value="ECO:0007669"/>
    <property type="project" value="TreeGrafter"/>
</dbReference>
<dbReference type="PROSITE" id="PS00665">
    <property type="entry name" value="DHDPS_1"/>
    <property type="match status" value="1"/>
</dbReference>
<dbReference type="PIRSF" id="PIRSF001365">
    <property type="entry name" value="DHDPS"/>
    <property type="match status" value="1"/>
</dbReference>
<dbReference type="EC" id="4.3.3.7" evidence="4 12"/>
<evidence type="ECO:0000256" key="14">
    <source>
        <dbReference type="PIRSR" id="PIRSR001365-1"/>
    </source>
</evidence>
<dbReference type="GO" id="GO:0009089">
    <property type="term" value="P:lysine biosynthetic process via diaminopimelate"/>
    <property type="evidence" value="ECO:0007669"/>
    <property type="project" value="UniProtKB-UniRule"/>
</dbReference>
<organism evidence="16 17">
    <name type="scientific">Texcoconibacillus texcoconensis</name>
    <dbReference type="NCBI Taxonomy" id="1095777"/>
    <lineage>
        <taxon>Bacteria</taxon>
        <taxon>Bacillati</taxon>
        <taxon>Bacillota</taxon>
        <taxon>Bacilli</taxon>
        <taxon>Bacillales</taxon>
        <taxon>Bacillaceae</taxon>
        <taxon>Texcoconibacillus</taxon>
    </lineage>
</organism>
<reference evidence="16 17" key="1">
    <citation type="submission" date="2020-08" db="EMBL/GenBank/DDBJ databases">
        <title>Genomic Encyclopedia of Type Strains, Phase IV (KMG-IV): sequencing the most valuable type-strain genomes for metagenomic binning, comparative biology and taxonomic classification.</title>
        <authorList>
            <person name="Goeker M."/>
        </authorList>
    </citation>
    <scope>NUCLEOTIDE SEQUENCE [LARGE SCALE GENOMIC DNA]</scope>
    <source>
        <strain evidence="16 17">DSM 24696</strain>
    </source>
</reference>
<name>A0A840QCH4_9BACI</name>
<feature type="binding site" evidence="12 15">
    <location>
        <position position="204"/>
    </location>
    <ligand>
        <name>pyruvate</name>
        <dbReference type="ChEBI" id="CHEBI:15361"/>
    </ligand>
</feature>
<dbReference type="HAMAP" id="MF_00418">
    <property type="entry name" value="DapA"/>
    <property type="match status" value="1"/>
</dbReference>
<comment type="pathway">
    <text evidence="2 12">Amino-acid biosynthesis; L-lysine biosynthesis via DAP pathway; (S)-tetrahydrodipicolinate from L-aspartate: step 3/4.</text>
</comment>
<evidence type="ECO:0000256" key="9">
    <source>
        <dbReference type="ARBA" id="ARBA00023239"/>
    </source>
</evidence>
<keyword evidence="8 12" id="KW-0457">Lysine biosynthesis</keyword>
<dbReference type="InterPro" id="IPR020625">
    <property type="entry name" value="Schiff_base-form_aldolases_AS"/>
</dbReference>
<dbReference type="GO" id="GO:0008840">
    <property type="term" value="F:4-hydroxy-tetrahydrodipicolinate synthase activity"/>
    <property type="evidence" value="ECO:0007669"/>
    <property type="project" value="UniProtKB-UniRule"/>
</dbReference>
<comment type="caution">
    <text evidence="12">Was originally thought to be a dihydrodipicolinate synthase (DHDPS), catalyzing the condensation of (S)-aspartate-beta-semialdehyde [(S)-ASA] and pyruvate to dihydrodipicolinate (DHDP). However, it was shown in E.coli that the product of the enzymatic reaction is not dihydrodipicolinate but in fact (4S)-4-hydroxy-2,3,4,5-tetrahydro-(2S)-dipicolinic acid (HTPA), and that the consecutive dehydration reaction leading to DHDP is not spontaneous but catalyzed by DapB.</text>
</comment>
<comment type="function">
    <text evidence="1 12">Catalyzes the condensation of (S)-aspartate-beta-semialdehyde [(S)-ASA] and pyruvate to 4-hydroxy-tetrahydrodipicolinate (HTPA).</text>
</comment>
<dbReference type="NCBIfam" id="TIGR00674">
    <property type="entry name" value="dapA"/>
    <property type="match status" value="1"/>
</dbReference>
<dbReference type="PANTHER" id="PTHR12128">
    <property type="entry name" value="DIHYDRODIPICOLINATE SYNTHASE"/>
    <property type="match status" value="1"/>
</dbReference>
<feature type="active site" description="Proton donor/acceptor" evidence="12 14">
    <location>
        <position position="134"/>
    </location>
</feature>
<keyword evidence="10 12" id="KW-0704">Schiff base</keyword>
<dbReference type="PRINTS" id="PR00146">
    <property type="entry name" value="DHPICSNTHASE"/>
</dbReference>
<evidence type="ECO:0000256" key="13">
    <source>
        <dbReference type="PIRNR" id="PIRNR001365"/>
    </source>
</evidence>
<dbReference type="AlphaFoldDB" id="A0A840QCH4"/>
<dbReference type="SUPFAM" id="SSF51569">
    <property type="entry name" value="Aldolase"/>
    <property type="match status" value="1"/>
</dbReference>
<dbReference type="InterPro" id="IPR013785">
    <property type="entry name" value="Aldolase_TIM"/>
</dbReference>
<evidence type="ECO:0000256" key="2">
    <source>
        <dbReference type="ARBA" id="ARBA00005120"/>
    </source>
</evidence>
<dbReference type="EMBL" id="JACHHB010000001">
    <property type="protein sequence ID" value="MBB5172020.1"/>
    <property type="molecule type" value="Genomic_DNA"/>
</dbReference>
<comment type="similarity">
    <text evidence="3 12 13">Belongs to the DapA family.</text>
</comment>
<comment type="subunit">
    <text evidence="12">Homotetramer; dimer of dimers.</text>
</comment>
<evidence type="ECO:0000256" key="12">
    <source>
        <dbReference type="HAMAP-Rule" id="MF_00418"/>
    </source>
</evidence>
<evidence type="ECO:0000256" key="4">
    <source>
        <dbReference type="ARBA" id="ARBA00012086"/>
    </source>
</evidence>
<dbReference type="SMART" id="SM01130">
    <property type="entry name" value="DHDPS"/>
    <property type="match status" value="1"/>
</dbReference>
<dbReference type="PANTHER" id="PTHR12128:SF66">
    <property type="entry name" value="4-HYDROXY-2-OXOGLUTARATE ALDOLASE, MITOCHONDRIAL"/>
    <property type="match status" value="1"/>
</dbReference>
<dbReference type="Pfam" id="PF00701">
    <property type="entry name" value="DHDPS"/>
    <property type="match status" value="1"/>
</dbReference>
<dbReference type="UniPathway" id="UPA00034">
    <property type="reaction ID" value="UER00017"/>
</dbReference>
<protein>
    <recommendedName>
        <fullName evidence="4 12">4-hydroxy-tetrahydrodipicolinate synthase</fullName>
        <shortName evidence="12">HTPA synthase</shortName>
        <ecNumber evidence="4 12">4.3.3.7</ecNumber>
    </recommendedName>
</protein>
<evidence type="ECO:0000313" key="17">
    <source>
        <dbReference type="Proteomes" id="UP000551878"/>
    </source>
</evidence>
<accession>A0A840QCH4</accession>
<comment type="subcellular location">
    <subcellularLocation>
        <location evidence="12">Cytoplasm</location>
    </subcellularLocation>
</comment>
<dbReference type="GO" id="GO:0019877">
    <property type="term" value="P:diaminopimelate biosynthetic process"/>
    <property type="evidence" value="ECO:0007669"/>
    <property type="project" value="UniProtKB-UniRule"/>
</dbReference>
<evidence type="ECO:0000256" key="5">
    <source>
        <dbReference type="ARBA" id="ARBA00022490"/>
    </source>
</evidence>
<evidence type="ECO:0000256" key="8">
    <source>
        <dbReference type="ARBA" id="ARBA00023154"/>
    </source>
</evidence>
<keyword evidence="17" id="KW-1185">Reference proteome</keyword>
<feature type="site" description="Part of a proton relay during catalysis" evidence="12">
    <location>
        <position position="108"/>
    </location>
</feature>
<dbReference type="RefSeq" id="WP_184662502.1">
    <property type="nucleotide sequence ID" value="NZ_JACHHB010000001.1"/>
</dbReference>
<evidence type="ECO:0000313" key="16">
    <source>
        <dbReference type="EMBL" id="MBB5172020.1"/>
    </source>
</evidence>
<evidence type="ECO:0000256" key="6">
    <source>
        <dbReference type="ARBA" id="ARBA00022605"/>
    </source>
</evidence>
<dbReference type="InterPro" id="IPR020624">
    <property type="entry name" value="Schiff_base-form_aldolases_CS"/>
</dbReference>
<comment type="catalytic activity">
    <reaction evidence="11 12">
        <text>L-aspartate 4-semialdehyde + pyruvate = (2S,4S)-4-hydroxy-2,3,4,5-tetrahydrodipicolinate + H2O + H(+)</text>
        <dbReference type="Rhea" id="RHEA:34171"/>
        <dbReference type="ChEBI" id="CHEBI:15361"/>
        <dbReference type="ChEBI" id="CHEBI:15377"/>
        <dbReference type="ChEBI" id="CHEBI:15378"/>
        <dbReference type="ChEBI" id="CHEBI:67139"/>
        <dbReference type="ChEBI" id="CHEBI:537519"/>
        <dbReference type="EC" id="4.3.3.7"/>
    </reaction>
</comment>
<keyword evidence="5 12" id="KW-0963">Cytoplasm</keyword>